<name>A0A0D0CRH5_9AGAR</name>
<keyword evidence="1" id="KW-0472">Membrane</keyword>
<dbReference type="Proteomes" id="UP000053593">
    <property type="component" value="Unassembled WGS sequence"/>
</dbReference>
<keyword evidence="3" id="KW-1185">Reference proteome</keyword>
<feature type="transmembrane region" description="Helical" evidence="1">
    <location>
        <begin position="12"/>
        <end position="35"/>
    </location>
</feature>
<proteinExistence type="predicted"/>
<evidence type="ECO:0000313" key="2">
    <source>
        <dbReference type="EMBL" id="KIK61822.1"/>
    </source>
</evidence>
<gene>
    <name evidence="2" type="ORF">GYMLUDRAFT_578915</name>
</gene>
<organism evidence="2 3">
    <name type="scientific">Collybiopsis luxurians FD-317 M1</name>
    <dbReference type="NCBI Taxonomy" id="944289"/>
    <lineage>
        <taxon>Eukaryota</taxon>
        <taxon>Fungi</taxon>
        <taxon>Dikarya</taxon>
        <taxon>Basidiomycota</taxon>
        <taxon>Agaricomycotina</taxon>
        <taxon>Agaricomycetes</taxon>
        <taxon>Agaricomycetidae</taxon>
        <taxon>Agaricales</taxon>
        <taxon>Marasmiineae</taxon>
        <taxon>Omphalotaceae</taxon>
        <taxon>Collybiopsis</taxon>
        <taxon>Collybiopsis luxurians</taxon>
    </lineage>
</organism>
<evidence type="ECO:0000256" key="1">
    <source>
        <dbReference type="SAM" id="Phobius"/>
    </source>
</evidence>
<keyword evidence="1" id="KW-1133">Transmembrane helix</keyword>
<keyword evidence="1" id="KW-0812">Transmembrane</keyword>
<feature type="transmembrane region" description="Helical" evidence="1">
    <location>
        <begin position="55"/>
        <end position="77"/>
    </location>
</feature>
<sequence>MHLASRYSFFSSSVYLSTYLLIVVPLLPFSLFFMLTRYHSSSAPLTSSLSHCRSFLLPLPCAAVVCVFCSIVVVFAISPLPLSLRCSFPHITSYLSLAPSISIPLLDP</sequence>
<evidence type="ECO:0000313" key="3">
    <source>
        <dbReference type="Proteomes" id="UP000053593"/>
    </source>
</evidence>
<dbReference type="EMBL" id="KN834770">
    <property type="protein sequence ID" value="KIK61822.1"/>
    <property type="molecule type" value="Genomic_DNA"/>
</dbReference>
<protein>
    <submittedName>
        <fullName evidence="2">Uncharacterized protein</fullName>
    </submittedName>
</protein>
<dbReference type="HOGENOM" id="CLU_2197271_0_0_1"/>
<reference evidence="2 3" key="1">
    <citation type="submission" date="2014-04" db="EMBL/GenBank/DDBJ databases">
        <title>Evolutionary Origins and Diversification of the Mycorrhizal Mutualists.</title>
        <authorList>
            <consortium name="DOE Joint Genome Institute"/>
            <consortium name="Mycorrhizal Genomics Consortium"/>
            <person name="Kohler A."/>
            <person name="Kuo A."/>
            <person name="Nagy L.G."/>
            <person name="Floudas D."/>
            <person name="Copeland A."/>
            <person name="Barry K.W."/>
            <person name="Cichocki N."/>
            <person name="Veneault-Fourrey C."/>
            <person name="LaButti K."/>
            <person name="Lindquist E.A."/>
            <person name="Lipzen A."/>
            <person name="Lundell T."/>
            <person name="Morin E."/>
            <person name="Murat C."/>
            <person name="Riley R."/>
            <person name="Ohm R."/>
            <person name="Sun H."/>
            <person name="Tunlid A."/>
            <person name="Henrissat B."/>
            <person name="Grigoriev I.V."/>
            <person name="Hibbett D.S."/>
            <person name="Martin F."/>
        </authorList>
    </citation>
    <scope>NUCLEOTIDE SEQUENCE [LARGE SCALE GENOMIC DNA]</scope>
    <source>
        <strain evidence="2 3">FD-317 M1</strain>
    </source>
</reference>
<accession>A0A0D0CRH5</accession>
<dbReference type="AlphaFoldDB" id="A0A0D0CRH5"/>